<organism evidence="2 3">
    <name type="scientific">Caenorhabditis tropicalis</name>
    <dbReference type="NCBI Taxonomy" id="1561998"/>
    <lineage>
        <taxon>Eukaryota</taxon>
        <taxon>Metazoa</taxon>
        <taxon>Ecdysozoa</taxon>
        <taxon>Nematoda</taxon>
        <taxon>Chromadorea</taxon>
        <taxon>Rhabditida</taxon>
        <taxon>Rhabditina</taxon>
        <taxon>Rhabditomorpha</taxon>
        <taxon>Rhabditoidea</taxon>
        <taxon>Rhabditidae</taxon>
        <taxon>Peloderinae</taxon>
        <taxon>Caenorhabditis</taxon>
    </lineage>
</organism>
<feature type="region of interest" description="Disordered" evidence="1">
    <location>
        <begin position="172"/>
        <end position="199"/>
    </location>
</feature>
<dbReference type="eggNOG" id="KOG4483">
    <property type="taxonomic scope" value="Eukaryota"/>
</dbReference>
<evidence type="ECO:0000313" key="2">
    <source>
        <dbReference type="Proteomes" id="UP000095282"/>
    </source>
</evidence>
<evidence type="ECO:0000313" key="3">
    <source>
        <dbReference type="WBParaSite" id="Csp11.Scaffold629.g13364.t1"/>
    </source>
</evidence>
<proteinExistence type="predicted"/>
<keyword evidence="2" id="KW-1185">Reference proteome</keyword>
<name>A0A1I7TZJ3_9PELO</name>
<dbReference type="STRING" id="1561998.A0A1I7TZJ3"/>
<sequence length="286" mass="31911">MMTGYGYNPNLVQQPVHQGVNDNWGQTAGQSQYYTESGNTAWANPMFDGFSAWSHAPPVYNYPQDGDFIGQHNQEDMTPFAAHNHLMSTTSSAPPPQPKVSISDAELYQALNMSPIPTASTAYYAQQSHQPQAQPMTQMPTIQAHPQIDYLSEVCFPSTSTFDPMSYNQSYIPPPSSIPPEDPHNYGHDGDDEESFGEPERYETMSPTFSIHSFAPTTSTNTAEAEDLEVELINNHKPTPRYRMADDIDIFLHTGTTDDTEYNDESDSRVGIGTQCDLYADRDDEM</sequence>
<dbReference type="Proteomes" id="UP000095282">
    <property type="component" value="Unplaced"/>
</dbReference>
<dbReference type="WBParaSite" id="Csp11.Scaffold629.g13364.t1">
    <property type="protein sequence ID" value="Csp11.Scaffold629.g13364.t1"/>
    <property type="gene ID" value="Csp11.Scaffold629.g13364"/>
</dbReference>
<evidence type="ECO:0000256" key="1">
    <source>
        <dbReference type="SAM" id="MobiDB-lite"/>
    </source>
</evidence>
<accession>A0A1I7TZJ3</accession>
<protein>
    <submittedName>
        <fullName evidence="3">Uncharacterized protein</fullName>
    </submittedName>
</protein>
<dbReference type="AlphaFoldDB" id="A0A1I7TZJ3"/>
<reference evidence="3" key="1">
    <citation type="submission" date="2016-11" db="UniProtKB">
        <authorList>
            <consortium name="WormBaseParasite"/>
        </authorList>
    </citation>
    <scope>IDENTIFICATION</scope>
</reference>